<sequence>MAKLGSKIALAGRISAITRIPMTVLTSRNLAESSVAQRMSWAASRVTTRAEDGAYCLLGLFGANMSLLYGEGQRAFFRLQEEIIKYNDDHSIFCLVNEGNENFRPTCSQSGLLFRMSFFYRRESL</sequence>
<dbReference type="RefSeq" id="XP_007752014.1">
    <property type="nucleotide sequence ID" value="XM_007753824.1"/>
</dbReference>
<dbReference type="EMBL" id="AMGX01000045">
    <property type="protein sequence ID" value="EXJ53482.1"/>
    <property type="molecule type" value="Genomic_DNA"/>
</dbReference>
<dbReference type="GeneID" id="19197941"/>
<evidence type="ECO:0000313" key="1">
    <source>
        <dbReference type="EMBL" id="EXJ53482.1"/>
    </source>
</evidence>
<reference evidence="1 2" key="1">
    <citation type="submission" date="2013-03" db="EMBL/GenBank/DDBJ databases">
        <title>The Genome Sequence of Cladophialophora psammophila CBS 110553.</title>
        <authorList>
            <consortium name="The Broad Institute Genomics Platform"/>
            <person name="Cuomo C."/>
            <person name="de Hoog S."/>
            <person name="Gorbushina A."/>
            <person name="Walker B."/>
            <person name="Young S.K."/>
            <person name="Zeng Q."/>
            <person name="Gargeya S."/>
            <person name="Fitzgerald M."/>
            <person name="Haas B."/>
            <person name="Abouelleil A."/>
            <person name="Allen A.W."/>
            <person name="Alvarado L."/>
            <person name="Arachchi H.M."/>
            <person name="Berlin A.M."/>
            <person name="Chapman S.B."/>
            <person name="Gainer-Dewar J."/>
            <person name="Goldberg J."/>
            <person name="Griggs A."/>
            <person name="Gujja S."/>
            <person name="Hansen M."/>
            <person name="Howarth C."/>
            <person name="Imamovic A."/>
            <person name="Ireland A."/>
            <person name="Larimer J."/>
            <person name="McCowan C."/>
            <person name="Murphy C."/>
            <person name="Pearson M."/>
            <person name="Poon T.W."/>
            <person name="Priest M."/>
            <person name="Roberts A."/>
            <person name="Saif S."/>
            <person name="Shea T."/>
            <person name="Sisk P."/>
            <person name="Sykes S."/>
            <person name="Wortman J."/>
            <person name="Nusbaum C."/>
            <person name="Birren B."/>
        </authorList>
    </citation>
    <scope>NUCLEOTIDE SEQUENCE [LARGE SCALE GENOMIC DNA]</scope>
    <source>
        <strain evidence="1 2">CBS 110553</strain>
    </source>
</reference>
<dbReference type="STRING" id="1182543.W9VCZ6"/>
<dbReference type="HOGENOM" id="CLU_1992399_0_0_1"/>
<gene>
    <name evidence="1" type="ORF">A1O5_13258</name>
</gene>
<proteinExistence type="predicted"/>
<dbReference type="Proteomes" id="UP000019471">
    <property type="component" value="Unassembled WGS sequence"/>
</dbReference>
<dbReference type="PANTHER" id="PTHR10622:SF10">
    <property type="entry name" value="HET DOMAIN-CONTAINING PROTEIN"/>
    <property type="match status" value="1"/>
</dbReference>
<dbReference type="AlphaFoldDB" id="W9VCZ6"/>
<dbReference type="OrthoDB" id="4120966at2759"/>
<comment type="caution">
    <text evidence="1">The sequence shown here is derived from an EMBL/GenBank/DDBJ whole genome shotgun (WGS) entry which is preliminary data.</text>
</comment>
<keyword evidence="2" id="KW-1185">Reference proteome</keyword>
<evidence type="ECO:0000313" key="2">
    <source>
        <dbReference type="Proteomes" id="UP000019471"/>
    </source>
</evidence>
<accession>W9VCZ6</accession>
<name>W9VCZ6_9EURO</name>
<dbReference type="PANTHER" id="PTHR10622">
    <property type="entry name" value="HET DOMAIN-CONTAINING PROTEIN"/>
    <property type="match status" value="1"/>
</dbReference>
<organism evidence="1 2">
    <name type="scientific">Cladophialophora psammophila CBS 110553</name>
    <dbReference type="NCBI Taxonomy" id="1182543"/>
    <lineage>
        <taxon>Eukaryota</taxon>
        <taxon>Fungi</taxon>
        <taxon>Dikarya</taxon>
        <taxon>Ascomycota</taxon>
        <taxon>Pezizomycotina</taxon>
        <taxon>Eurotiomycetes</taxon>
        <taxon>Chaetothyriomycetidae</taxon>
        <taxon>Chaetothyriales</taxon>
        <taxon>Herpotrichiellaceae</taxon>
        <taxon>Cladophialophora</taxon>
    </lineage>
</organism>
<protein>
    <submittedName>
        <fullName evidence="1">Uncharacterized protein</fullName>
    </submittedName>
</protein>